<dbReference type="AlphaFoldDB" id="A0A225WC50"/>
<dbReference type="OrthoDB" id="127169at2759"/>
<gene>
    <name evidence="1" type="ORF">PHMEG_00011070</name>
</gene>
<comment type="caution">
    <text evidence="1">The sequence shown here is derived from an EMBL/GenBank/DDBJ whole genome shotgun (WGS) entry which is preliminary data.</text>
</comment>
<name>A0A225WC50_9STRA</name>
<evidence type="ECO:0000313" key="1">
    <source>
        <dbReference type="EMBL" id="OWZ15313.1"/>
    </source>
</evidence>
<proteinExistence type="predicted"/>
<dbReference type="EMBL" id="NBNE01001151">
    <property type="protein sequence ID" value="OWZ15313.1"/>
    <property type="molecule type" value="Genomic_DNA"/>
</dbReference>
<organism evidence="1 2">
    <name type="scientific">Phytophthora megakarya</name>
    <dbReference type="NCBI Taxonomy" id="4795"/>
    <lineage>
        <taxon>Eukaryota</taxon>
        <taxon>Sar</taxon>
        <taxon>Stramenopiles</taxon>
        <taxon>Oomycota</taxon>
        <taxon>Peronosporomycetes</taxon>
        <taxon>Peronosporales</taxon>
        <taxon>Peronosporaceae</taxon>
        <taxon>Phytophthora</taxon>
    </lineage>
</organism>
<accession>A0A225WC50</accession>
<evidence type="ECO:0000313" key="2">
    <source>
        <dbReference type="Proteomes" id="UP000198211"/>
    </source>
</evidence>
<reference evidence="2" key="1">
    <citation type="submission" date="2017-03" db="EMBL/GenBank/DDBJ databases">
        <title>Phytopthora megakarya and P. palmivora, two closely related causual agents of cacao black pod achieved similar genome size and gene model numbers by different mechanisms.</title>
        <authorList>
            <person name="Ali S."/>
            <person name="Shao J."/>
            <person name="Larry D.J."/>
            <person name="Kronmiller B."/>
            <person name="Shen D."/>
            <person name="Strem M.D."/>
            <person name="Melnick R.L."/>
            <person name="Guiltinan M.J."/>
            <person name="Tyler B.M."/>
            <person name="Meinhardt L.W."/>
            <person name="Bailey B.A."/>
        </authorList>
    </citation>
    <scope>NUCLEOTIDE SEQUENCE [LARGE SCALE GENOMIC DNA]</scope>
    <source>
        <strain evidence="2">zdho120</strain>
    </source>
</reference>
<sequence length="234" mass="26797">MKDTRRAEEFLTTSSMITFIHENYAEWLDTYLSRKTSLESGRRALEQLLQRTADCCIVLLLVTDSQLKKRNRLSFQRIKSEFALEFWTKYGTYSESEIYNVDGTAIQFDLPPHKIWGIEGRKGSTKVQGLKKHTGCMTAVLTIRADGWTIDSHELDTHPSGHFYTVEEAGWMDATGWAFYAETLLKYEIDSPALLLADNFSCHVSEEGVRVVAEEACATVVTHYHQKVLRFANR</sequence>
<protein>
    <recommendedName>
        <fullName evidence="3">DDE-1 domain-containing protein</fullName>
    </recommendedName>
</protein>
<dbReference type="Proteomes" id="UP000198211">
    <property type="component" value="Unassembled WGS sequence"/>
</dbReference>
<evidence type="ECO:0008006" key="3">
    <source>
        <dbReference type="Google" id="ProtNLM"/>
    </source>
</evidence>
<keyword evidence="2" id="KW-1185">Reference proteome</keyword>